<dbReference type="GO" id="GO:0071972">
    <property type="term" value="F:peptidoglycan L,D-transpeptidase activity"/>
    <property type="evidence" value="ECO:0007669"/>
    <property type="project" value="TreeGrafter"/>
</dbReference>
<feature type="domain" description="L,D-TPase catalytic" evidence="8">
    <location>
        <begin position="397"/>
        <end position="537"/>
    </location>
</feature>
<keyword evidence="7" id="KW-0472">Membrane</keyword>
<dbReference type="GO" id="GO:0008360">
    <property type="term" value="P:regulation of cell shape"/>
    <property type="evidence" value="ECO:0007669"/>
    <property type="project" value="UniProtKB-UniRule"/>
</dbReference>
<keyword evidence="5 6" id="KW-0961">Cell wall biogenesis/degradation</keyword>
<dbReference type="GO" id="GO:0005576">
    <property type="term" value="C:extracellular region"/>
    <property type="evidence" value="ECO:0007669"/>
    <property type="project" value="TreeGrafter"/>
</dbReference>
<protein>
    <submittedName>
        <fullName evidence="9">Murein L,D-transpeptidase</fullName>
    </submittedName>
</protein>
<evidence type="ECO:0000259" key="8">
    <source>
        <dbReference type="PROSITE" id="PS52029"/>
    </source>
</evidence>
<evidence type="ECO:0000256" key="3">
    <source>
        <dbReference type="ARBA" id="ARBA00022960"/>
    </source>
</evidence>
<evidence type="ECO:0000256" key="1">
    <source>
        <dbReference type="ARBA" id="ARBA00004752"/>
    </source>
</evidence>
<dbReference type="Gene3D" id="2.40.440.10">
    <property type="entry name" value="L,D-transpeptidase catalytic domain-like"/>
    <property type="match status" value="1"/>
</dbReference>
<dbReference type="PANTHER" id="PTHR30582">
    <property type="entry name" value="L,D-TRANSPEPTIDASE"/>
    <property type="match status" value="1"/>
</dbReference>
<dbReference type="InterPro" id="IPR005490">
    <property type="entry name" value="LD_TPept_cat_dom"/>
</dbReference>
<evidence type="ECO:0000313" key="10">
    <source>
        <dbReference type="Proteomes" id="UP000326336"/>
    </source>
</evidence>
<accession>A0A5N5RHS0</accession>
<dbReference type="SUPFAM" id="SSF141523">
    <property type="entry name" value="L,D-transpeptidase catalytic domain-like"/>
    <property type="match status" value="1"/>
</dbReference>
<comment type="caution">
    <text evidence="9">The sequence shown here is derived from an EMBL/GenBank/DDBJ whole genome shotgun (WGS) entry which is preliminary data.</text>
</comment>
<dbReference type="GO" id="GO:0018104">
    <property type="term" value="P:peptidoglycan-protein cross-linking"/>
    <property type="evidence" value="ECO:0007669"/>
    <property type="project" value="TreeGrafter"/>
</dbReference>
<dbReference type="CDD" id="cd16913">
    <property type="entry name" value="YkuD_like"/>
    <property type="match status" value="1"/>
</dbReference>
<dbReference type="PROSITE" id="PS52029">
    <property type="entry name" value="LD_TPASE"/>
    <property type="match status" value="1"/>
</dbReference>
<gene>
    <name evidence="9" type="ORF">EHS19_06295</name>
</gene>
<keyword evidence="3 6" id="KW-0133">Cell shape</keyword>
<evidence type="ECO:0000313" key="9">
    <source>
        <dbReference type="EMBL" id="KAB5606832.1"/>
    </source>
</evidence>
<keyword evidence="10" id="KW-1185">Reference proteome</keyword>
<feature type="transmembrane region" description="Helical" evidence="7">
    <location>
        <begin position="53"/>
        <end position="76"/>
    </location>
</feature>
<dbReference type="AlphaFoldDB" id="A0A5N5RHS0"/>
<evidence type="ECO:0000256" key="7">
    <source>
        <dbReference type="SAM" id="Phobius"/>
    </source>
</evidence>
<evidence type="ECO:0000256" key="5">
    <source>
        <dbReference type="ARBA" id="ARBA00023316"/>
    </source>
</evidence>
<dbReference type="EMBL" id="RQSP01000019">
    <property type="protein sequence ID" value="KAB5606832.1"/>
    <property type="molecule type" value="Genomic_DNA"/>
</dbReference>
<proteinExistence type="predicted"/>
<dbReference type="Proteomes" id="UP000326336">
    <property type="component" value="Unassembled WGS sequence"/>
</dbReference>
<comment type="pathway">
    <text evidence="1 6">Cell wall biogenesis; peptidoglycan biosynthesis.</text>
</comment>
<evidence type="ECO:0000256" key="2">
    <source>
        <dbReference type="ARBA" id="ARBA00022679"/>
    </source>
</evidence>
<keyword evidence="4 6" id="KW-0573">Peptidoglycan synthesis</keyword>
<feature type="active site" description="Proton donor/acceptor" evidence="6">
    <location>
        <position position="490"/>
    </location>
</feature>
<keyword evidence="2" id="KW-0808">Transferase</keyword>
<dbReference type="PANTHER" id="PTHR30582:SF2">
    <property type="entry name" value="L,D-TRANSPEPTIDASE YCIB-RELATED"/>
    <property type="match status" value="1"/>
</dbReference>
<dbReference type="GO" id="GO:0071555">
    <property type="term" value="P:cell wall organization"/>
    <property type="evidence" value="ECO:0007669"/>
    <property type="project" value="UniProtKB-UniRule"/>
</dbReference>
<keyword evidence="7" id="KW-0812">Transmembrane</keyword>
<dbReference type="OrthoDB" id="3176960at2"/>
<keyword evidence="7" id="KW-1133">Transmembrane helix</keyword>
<evidence type="ECO:0000256" key="4">
    <source>
        <dbReference type="ARBA" id="ARBA00022984"/>
    </source>
</evidence>
<dbReference type="Pfam" id="PF03734">
    <property type="entry name" value="YkuD"/>
    <property type="match status" value="1"/>
</dbReference>
<dbReference type="GO" id="GO:0016740">
    <property type="term" value="F:transferase activity"/>
    <property type="evidence" value="ECO:0007669"/>
    <property type="project" value="UniProtKB-KW"/>
</dbReference>
<organism evidence="9 10">
    <name type="scientific">Bifidobacterium jacchi</name>
    <dbReference type="NCBI Taxonomy" id="2490545"/>
    <lineage>
        <taxon>Bacteria</taxon>
        <taxon>Bacillati</taxon>
        <taxon>Actinomycetota</taxon>
        <taxon>Actinomycetes</taxon>
        <taxon>Bifidobacteriales</taxon>
        <taxon>Bifidobacteriaceae</taxon>
        <taxon>Bifidobacterium</taxon>
    </lineage>
</organism>
<dbReference type="UniPathway" id="UPA00219"/>
<feature type="active site" description="Nucleophile" evidence="6">
    <location>
        <position position="513"/>
    </location>
</feature>
<reference evidence="9 10" key="1">
    <citation type="journal article" date="2019" name="Int. J. Syst. Evol. Microbiol.">
        <title>Bifidobacterium jacchi sp. nov., isolated from the faeces of a baby common marmoset (Callithrix jacchus).</title>
        <authorList>
            <person name="Modesto M."/>
            <person name="Watanabe K."/>
            <person name="Arita M."/>
            <person name="Satti M."/>
            <person name="Oki K."/>
            <person name="Sciavilla P."/>
            <person name="Patavino C."/>
            <person name="Camma C."/>
            <person name="Michelini S."/>
            <person name="Sgorbati B."/>
            <person name="Mattarelli P."/>
        </authorList>
    </citation>
    <scope>NUCLEOTIDE SEQUENCE [LARGE SCALE GENOMIC DNA]</scope>
    <source>
        <strain evidence="9 10">MRM 9.3</strain>
    </source>
</reference>
<sequence>MEHFSGTKSNSTAYAADGVSTAVFDPIDIASVGTAARDGGGKAAKAVIKRRRIWPWIIAAVVVLLGALAGGSVWFFQSHALPGVTLWGTSMAGKSHDAIVAEIDAAVDNAAVPVTYNGKTENITLKDMGLGVDSESIATEIMQAKRNDGFFSQYAFWTSTTVSPELSNAKAADVTTLNSKLGITESAPVDAKVQINEAKDGFNVIQGSKGEGVDASDIVASAEASVKTLGAEKPKAVTVALKQIDPAITDDIASQAKTTLDTLAKNPVTIKIADKVVAKLDAPALAAVSTVEADQKAPLKSTQSRNGYVVFDSDKVQQYYDENIKTTFKAERKDSSVILNNAGEVIQTVVEGHDGITVTAGGDSSVGTQAIAAFSKGEGSVNVQGTVDPMKQKAVKRHVVVDLSDRKVYAYEDGKLIRTLNMIAASGNDEKTGACDGTMCTPTGDFDVWLKYESQDMSGNLTLSNGKVETWNVANVGFVNYFSHGGCAIHRIASSTPVNDADLVNTPNGSHGCVGIGWDVAEWFYKWAVMGTSVHVQQ</sequence>
<name>A0A5N5RHS0_9BIFI</name>
<dbReference type="InterPro" id="IPR050979">
    <property type="entry name" value="LD-transpeptidase"/>
</dbReference>
<evidence type="ECO:0000256" key="6">
    <source>
        <dbReference type="PROSITE-ProRule" id="PRU01373"/>
    </source>
</evidence>
<dbReference type="InterPro" id="IPR038063">
    <property type="entry name" value="Transpep_catalytic_dom"/>
</dbReference>